<reference evidence="3" key="1">
    <citation type="submission" date="2021-06" db="EMBL/GenBank/DDBJ databases">
        <title>Elioraea tepida, sp. nov., a moderately thermophilic aerobic anoxygenic phototrophic bacterium isolated from an alkaline siliceous hot spring mat community in Yellowstone National Park, WY, USA.</title>
        <authorList>
            <person name="Saini M.K."/>
            <person name="Yoshida S."/>
            <person name="Sebastian A."/>
            <person name="Hirose S."/>
            <person name="Hara E."/>
            <person name="Tamaki H."/>
            <person name="Soulier N.T."/>
            <person name="Albert I."/>
            <person name="Hanada S."/>
            <person name="Bryant D.A."/>
            <person name="Tank M."/>
        </authorList>
    </citation>
    <scope>NUCLEOTIDE SEQUENCE</scope>
    <source>
        <strain evidence="3">MS-P2</strain>
    </source>
</reference>
<proteinExistence type="predicted"/>
<name>A0A975U6C5_9PROT</name>
<dbReference type="KEGG" id="elio:KO353_06700"/>
<accession>A0A975U6C5</accession>
<evidence type="ECO:0000256" key="1">
    <source>
        <dbReference type="ARBA" id="ARBA00023002"/>
    </source>
</evidence>
<gene>
    <name evidence="3" type="ORF">KO353_06700</name>
</gene>
<keyword evidence="4" id="KW-1185">Reference proteome</keyword>
<dbReference type="RefSeq" id="WP_218286932.1">
    <property type="nucleotide sequence ID" value="NZ_CP076448.1"/>
</dbReference>
<organism evidence="3 4">
    <name type="scientific">Elioraea tepida</name>
    <dbReference type="NCBI Taxonomy" id="2843330"/>
    <lineage>
        <taxon>Bacteria</taxon>
        <taxon>Pseudomonadati</taxon>
        <taxon>Pseudomonadota</taxon>
        <taxon>Alphaproteobacteria</taxon>
        <taxon>Acetobacterales</taxon>
        <taxon>Elioraeaceae</taxon>
        <taxon>Elioraea</taxon>
    </lineage>
</organism>
<dbReference type="InterPro" id="IPR050982">
    <property type="entry name" value="Auxin_biosynth/cation_transpt"/>
</dbReference>
<dbReference type="EMBL" id="CP076448">
    <property type="protein sequence ID" value="QXM25881.1"/>
    <property type="molecule type" value="Genomic_DNA"/>
</dbReference>
<evidence type="ECO:0000313" key="3">
    <source>
        <dbReference type="EMBL" id="QXM25881.1"/>
    </source>
</evidence>
<dbReference type="AlphaFoldDB" id="A0A975U6C5"/>
<dbReference type="GO" id="GO:0050660">
    <property type="term" value="F:flavin adenine dinucleotide binding"/>
    <property type="evidence" value="ECO:0007669"/>
    <property type="project" value="TreeGrafter"/>
</dbReference>
<keyword evidence="1" id="KW-0560">Oxidoreductase</keyword>
<dbReference type="InterPro" id="IPR023753">
    <property type="entry name" value="FAD/NAD-binding_dom"/>
</dbReference>
<dbReference type="PANTHER" id="PTHR43539:SF91">
    <property type="entry name" value="FAD-DEPENDENT URATE HYDROXYLASE"/>
    <property type="match status" value="1"/>
</dbReference>
<feature type="domain" description="FAD/NAD(P)-binding" evidence="2">
    <location>
        <begin position="39"/>
        <end position="265"/>
    </location>
</feature>
<dbReference type="GO" id="GO:0004497">
    <property type="term" value="F:monooxygenase activity"/>
    <property type="evidence" value="ECO:0007669"/>
    <property type="project" value="TreeGrafter"/>
</dbReference>
<sequence>MRPEDALAEAARKTLAYLDYPKRAWTLPRTAPDGSEASDVLVVGAGINGLAIAFLLARERVARVRVIDAAEEGHEGPWLGFARMRWLRTPKDLVGPDLGVAPLSFPAWYAARFGEAAWQALDKAPNAVWMDYLRWFRSAAGIPVENGTRLIRIEEGEAGLFTCTLATPRGMERAYARRIVLATGVLGAGGPAIPEALTALPKRLCAHSSDAIEFGALAGRAVAVIGAGASAFDNAAMALEAGAAIVTLIARRDAIAQPNLKQAVEAAGFLRHWGDLADDQRLRLHRLLARVSVPPPPDSIARCTVHGERFRVLTSAPLLSVREAGGEVVIETPRGEVRAAFVIAATGFAVDMSARPELDAFAGRIALWRDRVPEAADDPALGAMPYLDGGFAYTARDPADAAVLGRIHDVGIAAVPSVGPICVGLNGMKFGPDRVVRALTRSLFLEDAEAHIEAVERFAATAAPAGEDPFVI</sequence>
<evidence type="ECO:0000313" key="4">
    <source>
        <dbReference type="Proteomes" id="UP000694001"/>
    </source>
</evidence>
<evidence type="ECO:0000259" key="2">
    <source>
        <dbReference type="Pfam" id="PF07992"/>
    </source>
</evidence>
<protein>
    <submittedName>
        <fullName evidence="3">NAD(P)/FAD-dependent oxidoreductase</fullName>
    </submittedName>
</protein>
<dbReference type="Pfam" id="PF07992">
    <property type="entry name" value="Pyr_redox_2"/>
    <property type="match status" value="1"/>
</dbReference>
<dbReference type="PANTHER" id="PTHR43539">
    <property type="entry name" value="FLAVIN-BINDING MONOOXYGENASE-LIKE PROTEIN (AFU_ORTHOLOGUE AFUA_4G09220)"/>
    <property type="match status" value="1"/>
</dbReference>
<dbReference type="Proteomes" id="UP000694001">
    <property type="component" value="Chromosome"/>
</dbReference>